<keyword evidence="1" id="KW-0472">Membrane</keyword>
<dbReference type="EMBL" id="JAOQAZ010000009">
    <property type="protein sequence ID" value="KAJ4263898.1"/>
    <property type="molecule type" value="Genomic_DNA"/>
</dbReference>
<evidence type="ECO:0000256" key="1">
    <source>
        <dbReference type="SAM" id="Phobius"/>
    </source>
</evidence>
<protein>
    <recommendedName>
        <fullName evidence="4">Cytochrome P450 monooxygenase</fullName>
    </recommendedName>
</protein>
<dbReference type="Proteomes" id="UP001152049">
    <property type="component" value="Unassembled WGS sequence"/>
</dbReference>
<evidence type="ECO:0000313" key="3">
    <source>
        <dbReference type="Proteomes" id="UP001152049"/>
    </source>
</evidence>
<name>A0A9W8VEL3_9HYPO</name>
<feature type="transmembrane region" description="Helical" evidence="1">
    <location>
        <begin position="12"/>
        <end position="37"/>
    </location>
</feature>
<comment type="caution">
    <text evidence="2">The sequence shown here is derived from an EMBL/GenBank/DDBJ whole genome shotgun (WGS) entry which is preliminary data.</text>
</comment>
<keyword evidence="3" id="KW-1185">Reference proteome</keyword>
<evidence type="ECO:0008006" key="4">
    <source>
        <dbReference type="Google" id="ProtNLM"/>
    </source>
</evidence>
<reference evidence="2" key="1">
    <citation type="submission" date="2022-09" db="EMBL/GenBank/DDBJ databases">
        <title>Fusarium specimens isolated from Avocado Roots.</title>
        <authorList>
            <person name="Stajich J."/>
            <person name="Roper C."/>
            <person name="Heimlech-Rivalta G."/>
        </authorList>
    </citation>
    <scope>NUCLEOTIDE SEQUENCE</scope>
    <source>
        <strain evidence="2">CF00136</strain>
    </source>
</reference>
<keyword evidence="1" id="KW-1133">Transmembrane helix</keyword>
<dbReference type="AlphaFoldDB" id="A0A9W8VEL3"/>
<keyword evidence="1" id="KW-0812">Transmembrane</keyword>
<proteinExistence type="predicted"/>
<dbReference type="OrthoDB" id="2789670at2759"/>
<sequence length="121" mass="13687">METQVVVTIQVPIIYVELVTALTALSLLGYFIVYPIFDYLRHAKGLRRYPNFHPLAGTTNLPFVREAAKGFRSHTLYEMHKTHPVIRTGPNSLSYGSVQAIKDIYGHGTKCIKGEFYEALD</sequence>
<accession>A0A9W8VEL3</accession>
<evidence type="ECO:0000313" key="2">
    <source>
        <dbReference type="EMBL" id="KAJ4263898.1"/>
    </source>
</evidence>
<organism evidence="2 3">
    <name type="scientific">Fusarium torreyae</name>
    <dbReference type="NCBI Taxonomy" id="1237075"/>
    <lineage>
        <taxon>Eukaryota</taxon>
        <taxon>Fungi</taxon>
        <taxon>Dikarya</taxon>
        <taxon>Ascomycota</taxon>
        <taxon>Pezizomycotina</taxon>
        <taxon>Sordariomycetes</taxon>
        <taxon>Hypocreomycetidae</taxon>
        <taxon>Hypocreales</taxon>
        <taxon>Nectriaceae</taxon>
        <taxon>Fusarium</taxon>
    </lineage>
</organism>
<gene>
    <name evidence="2" type="ORF">NW762_005935</name>
</gene>